<comment type="caution">
    <text evidence="7">The sequence shown here is derived from an EMBL/GenBank/DDBJ whole genome shotgun (WGS) entry which is preliminary data.</text>
</comment>
<dbReference type="InterPro" id="IPR001789">
    <property type="entry name" value="Sig_transdc_resp-reg_receiver"/>
</dbReference>
<keyword evidence="4" id="KW-0597">Phosphoprotein</keyword>
<dbReference type="SUPFAM" id="SSF46689">
    <property type="entry name" value="Homeodomain-like"/>
    <property type="match status" value="2"/>
</dbReference>
<dbReference type="PROSITE" id="PS50110">
    <property type="entry name" value="RESPONSE_REGULATORY"/>
    <property type="match status" value="1"/>
</dbReference>
<name>A0A972K4W2_9BACL</name>
<dbReference type="InterPro" id="IPR018062">
    <property type="entry name" value="HTH_AraC-typ_CS"/>
</dbReference>
<dbReference type="PRINTS" id="PR00032">
    <property type="entry name" value="HTHARAC"/>
</dbReference>
<feature type="modified residue" description="4-aspartylphosphate" evidence="4">
    <location>
        <position position="55"/>
    </location>
</feature>
<keyword evidence="8" id="KW-1185">Reference proteome</keyword>
<dbReference type="PROSITE" id="PS00041">
    <property type="entry name" value="HTH_ARAC_FAMILY_1"/>
    <property type="match status" value="1"/>
</dbReference>
<dbReference type="PROSITE" id="PS01124">
    <property type="entry name" value="HTH_ARAC_FAMILY_2"/>
    <property type="match status" value="1"/>
</dbReference>
<dbReference type="InterPro" id="IPR009057">
    <property type="entry name" value="Homeodomain-like_sf"/>
</dbReference>
<dbReference type="SMART" id="SM00448">
    <property type="entry name" value="REC"/>
    <property type="match status" value="1"/>
</dbReference>
<organism evidence="7 8">
    <name type="scientific">Paenibacillus foliorum</name>
    <dbReference type="NCBI Taxonomy" id="2654974"/>
    <lineage>
        <taxon>Bacteria</taxon>
        <taxon>Bacillati</taxon>
        <taxon>Bacillota</taxon>
        <taxon>Bacilli</taxon>
        <taxon>Bacillales</taxon>
        <taxon>Paenibacillaceae</taxon>
        <taxon>Paenibacillus</taxon>
    </lineage>
</organism>
<feature type="domain" description="HTH araC/xylS-type" evidence="5">
    <location>
        <begin position="435"/>
        <end position="533"/>
    </location>
</feature>
<evidence type="ECO:0000256" key="1">
    <source>
        <dbReference type="ARBA" id="ARBA00023015"/>
    </source>
</evidence>
<evidence type="ECO:0000259" key="5">
    <source>
        <dbReference type="PROSITE" id="PS01124"/>
    </source>
</evidence>
<dbReference type="AlphaFoldDB" id="A0A972K4W2"/>
<dbReference type="Gene3D" id="3.40.50.2300">
    <property type="match status" value="1"/>
</dbReference>
<dbReference type="SUPFAM" id="SSF52172">
    <property type="entry name" value="CheY-like"/>
    <property type="match status" value="1"/>
</dbReference>
<dbReference type="InterPro" id="IPR018060">
    <property type="entry name" value="HTH_AraC"/>
</dbReference>
<dbReference type="Pfam" id="PF00072">
    <property type="entry name" value="Response_reg"/>
    <property type="match status" value="1"/>
</dbReference>
<dbReference type="PANTHER" id="PTHR43280:SF28">
    <property type="entry name" value="HTH-TYPE TRANSCRIPTIONAL ACTIVATOR RHAS"/>
    <property type="match status" value="1"/>
</dbReference>
<dbReference type="Proteomes" id="UP000641588">
    <property type="component" value="Unassembled WGS sequence"/>
</dbReference>
<protein>
    <submittedName>
        <fullName evidence="7">Response regulator</fullName>
    </submittedName>
</protein>
<dbReference type="SMART" id="SM00342">
    <property type="entry name" value="HTH_ARAC"/>
    <property type="match status" value="1"/>
</dbReference>
<keyword evidence="1" id="KW-0805">Transcription regulation</keyword>
<evidence type="ECO:0000313" key="7">
    <source>
        <dbReference type="EMBL" id="NOU97373.1"/>
    </source>
</evidence>
<evidence type="ECO:0000313" key="8">
    <source>
        <dbReference type="Proteomes" id="UP000641588"/>
    </source>
</evidence>
<evidence type="ECO:0000256" key="3">
    <source>
        <dbReference type="ARBA" id="ARBA00023163"/>
    </source>
</evidence>
<dbReference type="InterPro" id="IPR020449">
    <property type="entry name" value="Tscrpt_reg_AraC-type_HTH"/>
</dbReference>
<accession>A0A972K4W2</accession>
<gene>
    <name evidence="7" type="ORF">GC093_29695</name>
</gene>
<feature type="domain" description="Response regulatory" evidence="6">
    <location>
        <begin position="3"/>
        <end position="120"/>
    </location>
</feature>
<sequence length="534" mass="63715">MWKVLLVDDSYPVLEFLLHIIPWESLEMEVIGMHYNGKEALEHCKLEMPHILITDIGMPEIDGLELTKAAKQLAPLLKVIILSCHDDFQYAQQAVKLNVMDYILKEKMKPETIIEILKTTQLQLDQENKVLESQVRLKSILDQNNSLLKESFIRSTLMNPIHDTKRWETEAQQFGIHMDKHIYVPVLCFAKRLCELKQRYQSDELFKYVFENGINELVDTRRVGVSFHYAVNQIILLLPLRPNHIIKDYNEIRYKLTAIQVEFEEKIRISLSFILSVPSHTPSEIKQRLKEITDSKNQRFYENSKSMYKWEPFQYSTDDIYKYFSLASDELKQLIVEGRIETVEGVLNRWEQMIRTHRFKVEEVHGWVLKLMSDIDLKYRSLRHFQKAFSTERFHNTVLELESLEELFDYMRHFLMEKIDYVTKSQHESERREVIEAKRYVMTHMSEKIVMEEIARMLFLNASHFSRIFKMETGETFIEFVTRYKMERAQEYLLQSEKSIERIAEMLGYENTSYFIKLFKAFSGMSPVNFRKLK</sequence>
<dbReference type="GO" id="GO:0000160">
    <property type="term" value="P:phosphorelay signal transduction system"/>
    <property type="evidence" value="ECO:0007669"/>
    <property type="project" value="InterPro"/>
</dbReference>
<reference evidence="7" key="1">
    <citation type="submission" date="2019-10" db="EMBL/GenBank/DDBJ databases">
        <title>Description of Paenibacillus glebae sp. nov.</title>
        <authorList>
            <person name="Carlier A."/>
            <person name="Qi S."/>
        </authorList>
    </citation>
    <scope>NUCLEOTIDE SEQUENCE</scope>
    <source>
        <strain evidence="7">LMG 31456</strain>
    </source>
</reference>
<evidence type="ECO:0000256" key="4">
    <source>
        <dbReference type="PROSITE-ProRule" id="PRU00169"/>
    </source>
</evidence>
<dbReference type="GO" id="GO:0003700">
    <property type="term" value="F:DNA-binding transcription factor activity"/>
    <property type="evidence" value="ECO:0007669"/>
    <property type="project" value="InterPro"/>
</dbReference>
<evidence type="ECO:0000256" key="2">
    <source>
        <dbReference type="ARBA" id="ARBA00023125"/>
    </source>
</evidence>
<dbReference type="CDD" id="cd17536">
    <property type="entry name" value="REC_YesN-like"/>
    <property type="match status" value="1"/>
</dbReference>
<dbReference type="EMBL" id="WHOD01000109">
    <property type="protein sequence ID" value="NOU97373.1"/>
    <property type="molecule type" value="Genomic_DNA"/>
</dbReference>
<keyword evidence="3" id="KW-0804">Transcription</keyword>
<keyword evidence="2" id="KW-0238">DNA-binding</keyword>
<dbReference type="Pfam" id="PF12833">
    <property type="entry name" value="HTH_18"/>
    <property type="match status" value="1"/>
</dbReference>
<dbReference type="RefSeq" id="WP_171655605.1">
    <property type="nucleotide sequence ID" value="NZ_WHOD01000109.1"/>
</dbReference>
<proteinExistence type="predicted"/>
<dbReference type="GO" id="GO:0043565">
    <property type="term" value="F:sequence-specific DNA binding"/>
    <property type="evidence" value="ECO:0007669"/>
    <property type="project" value="InterPro"/>
</dbReference>
<dbReference type="InterPro" id="IPR011006">
    <property type="entry name" value="CheY-like_superfamily"/>
</dbReference>
<evidence type="ECO:0000259" key="6">
    <source>
        <dbReference type="PROSITE" id="PS50110"/>
    </source>
</evidence>
<dbReference type="Gene3D" id="1.10.10.60">
    <property type="entry name" value="Homeodomain-like"/>
    <property type="match status" value="2"/>
</dbReference>
<dbReference type="PANTHER" id="PTHR43280">
    <property type="entry name" value="ARAC-FAMILY TRANSCRIPTIONAL REGULATOR"/>
    <property type="match status" value="1"/>
</dbReference>